<dbReference type="KEGG" id="ssan:NX02_00660"/>
<keyword evidence="2" id="KW-1185">Reference proteome</keyword>
<dbReference type="OrthoDB" id="8480187at2"/>
<reference evidence="1 2" key="1">
    <citation type="submission" date="2013-07" db="EMBL/GenBank/DDBJ databases">
        <title>Completed genome of Sphingomonas sanxanigenens NX02.</title>
        <authorList>
            <person name="Ma T."/>
            <person name="Huang H."/>
            <person name="Wu M."/>
            <person name="Li X."/>
            <person name="Li G."/>
        </authorList>
    </citation>
    <scope>NUCLEOTIDE SEQUENCE [LARGE SCALE GENOMIC DNA]</scope>
    <source>
        <strain evidence="1 2">NX02</strain>
    </source>
</reference>
<sequence>MLFETNLDSIALPDLVPTRTAGARRLPAQVRKGDNSAQVNSGALITFDASIPEQALEDISNSILFCQLAADKKFDRKAAPQEWSTVFLGTLSIVGWIVQSTSNKSETARGAVDWAALATSRMSRTAARLADEGIAACDALPPTADAILIWNDAVVGPASNFFVIAAAPSAGSSTALSLTLCGFQSAVPNTGFLAWGLQYDIDTTWLDLTLNEGLYAKVRQTIIDKLGDRPSYLVSAVQLEQTEHIG</sequence>
<dbReference type="STRING" id="1123269.NX02_00660"/>
<dbReference type="PATRIC" id="fig|1123269.5.peg.131"/>
<accession>W0A1T4</accession>
<dbReference type="AlphaFoldDB" id="W0A1T4"/>
<dbReference type="EMBL" id="CP006644">
    <property type="protein sequence ID" value="AHE51899.1"/>
    <property type="molecule type" value="Genomic_DNA"/>
</dbReference>
<proteinExistence type="predicted"/>
<dbReference type="HOGENOM" id="CLU_1128487_0_0_5"/>
<dbReference type="Proteomes" id="UP000018851">
    <property type="component" value="Chromosome"/>
</dbReference>
<protein>
    <submittedName>
        <fullName evidence="1">Uncharacterized protein</fullName>
    </submittedName>
</protein>
<dbReference type="eggNOG" id="ENOG5033X57">
    <property type="taxonomic scope" value="Bacteria"/>
</dbReference>
<gene>
    <name evidence="1" type="ORF">NX02_00660</name>
</gene>
<dbReference type="RefSeq" id="WP_025290284.1">
    <property type="nucleotide sequence ID" value="NZ_CP006644.1"/>
</dbReference>
<name>W0A1T4_9SPHN</name>
<organism evidence="1 2">
    <name type="scientific">Sphingomonas sanxanigenens DSM 19645 = NX02</name>
    <dbReference type="NCBI Taxonomy" id="1123269"/>
    <lineage>
        <taxon>Bacteria</taxon>
        <taxon>Pseudomonadati</taxon>
        <taxon>Pseudomonadota</taxon>
        <taxon>Alphaproteobacteria</taxon>
        <taxon>Sphingomonadales</taxon>
        <taxon>Sphingomonadaceae</taxon>
        <taxon>Sphingomonas</taxon>
    </lineage>
</organism>
<evidence type="ECO:0000313" key="1">
    <source>
        <dbReference type="EMBL" id="AHE51899.1"/>
    </source>
</evidence>
<evidence type="ECO:0000313" key="2">
    <source>
        <dbReference type="Proteomes" id="UP000018851"/>
    </source>
</evidence>